<dbReference type="OrthoDB" id="69233at2"/>
<dbReference type="Proteomes" id="UP001185331">
    <property type="component" value="Unassembled WGS sequence"/>
</dbReference>
<organism evidence="2 4">
    <name type="scientific">Deinococcus soli</name>
    <name type="common">ex Cha et al. 2016</name>
    <dbReference type="NCBI Taxonomy" id="1309411"/>
    <lineage>
        <taxon>Bacteria</taxon>
        <taxon>Thermotogati</taxon>
        <taxon>Deinococcota</taxon>
        <taxon>Deinococci</taxon>
        <taxon>Deinococcales</taxon>
        <taxon>Deinococcaceae</taxon>
        <taxon>Deinococcus</taxon>
    </lineage>
</organism>
<gene>
    <name evidence="3" type="ORF">J2Y00_003067</name>
    <name evidence="2" type="ORF">SY84_14315</name>
</gene>
<dbReference type="AlphaFoldDB" id="A0A0F7JRJ0"/>
<dbReference type="EMBL" id="CP011389">
    <property type="protein sequence ID" value="AKH17994.1"/>
    <property type="molecule type" value="Genomic_DNA"/>
</dbReference>
<evidence type="ECO:0000256" key="1">
    <source>
        <dbReference type="SAM" id="SignalP"/>
    </source>
</evidence>
<dbReference type="Proteomes" id="UP000034024">
    <property type="component" value="Chromosome"/>
</dbReference>
<protein>
    <recommendedName>
        <fullName evidence="5">Lipoprotein</fullName>
    </recommendedName>
</protein>
<feature type="chain" id="PRO_5002517541" description="Lipoprotein" evidence="1">
    <location>
        <begin position="19"/>
        <end position="177"/>
    </location>
</feature>
<name>A0A0F7JRJ0_9DEIO</name>
<accession>A0A0F7JRJ0</accession>
<dbReference type="EMBL" id="JAVDQK010000007">
    <property type="protein sequence ID" value="MDR6219464.1"/>
    <property type="molecule type" value="Genomic_DNA"/>
</dbReference>
<keyword evidence="4" id="KW-1185">Reference proteome</keyword>
<dbReference type="RefSeq" id="WP_046844561.1">
    <property type="nucleotide sequence ID" value="NZ_BMHJ01000018.1"/>
</dbReference>
<evidence type="ECO:0000313" key="3">
    <source>
        <dbReference type="EMBL" id="MDR6219464.1"/>
    </source>
</evidence>
<proteinExistence type="predicted"/>
<dbReference type="PATRIC" id="fig|1309411.5.peg.2914"/>
<evidence type="ECO:0008006" key="5">
    <source>
        <dbReference type="Google" id="ProtNLM"/>
    </source>
</evidence>
<evidence type="ECO:0000313" key="2">
    <source>
        <dbReference type="EMBL" id="AKH17994.1"/>
    </source>
</evidence>
<keyword evidence="1" id="KW-0732">Signal</keyword>
<dbReference type="KEGG" id="dch:SY84_14315"/>
<reference evidence="3" key="2">
    <citation type="submission" date="2023-07" db="EMBL/GenBank/DDBJ databases">
        <title>Sorghum-associated microbial communities from plants grown in Nebraska, USA.</title>
        <authorList>
            <person name="Schachtman D."/>
        </authorList>
    </citation>
    <scope>NUCLEOTIDE SEQUENCE</scope>
    <source>
        <strain evidence="3">BE330</strain>
    </source>
</reference>
<evidence type="ECO:0000313" key="4">
    <source>
        <dbReference type="Proteomes" id="UP000034024"/>
    </source>
</evidence>
<feature type="signal peptide" evidence="1">
    <location>
        <begin position="1"/>
        <end position="18"/>
    </location>
</feature>
<sequence length="177" mass="19138">MRKIALTAILLATLTACTAVQPGTTDYAPLVQSSPESVTRLAPGQTVYVQYTYPRALLDENDAFDAYFDDLTFNYSGASASNPTVPDVSRPANWLTLKSFDAPKGVTITPTKVMIMRKVNKTTVSMGSVNVRYNEQFQVLYKVAAAADAETGVDLASVTFTSGKQDADVKLLLNVNK</sequence>
<dbReference type="PROSITE" id="PS51257">
    <property type="entry name" value="PROKAR_LIPOPROTEIN"/>
    <property type="match status" value="1"/>
</dbReference>
<reference evidence="2 4" key="1">
    <citation type="submission" date="2015-01" db="EMBL/GenBank/DDBJ databases">
        <title>Deinococcus soli/N5/whole genome sequencing.</title>
        <authorList>
            <person name="Kim M.K."/>
            <person name="Srinivasan S."/>
            <person name="Lee J.-J."/>
        </authorList>
    </citation>
    <scope>NUCLEOTIDE SEQUENCE [LARGE SCALE GENOMIC DNA]</scope>
    <source>
        <strain evidence="2 4">N5</strain>
    </source>
</reference>